<sequence>MYSNNGSNSNKKWTGMRCNMVMRPLSASINSLYTTKKWNKKLPVVALNNENTNEHFLSTSQIDRIWDYLLWEKNLNNRGTSKSAIRTRKQSKKLSADLEYGCDDEVKDKFESDYENGELSDEEDSEQLQRAERNRRECYSPRKRVQFNFGKGEFKLLQKIRPIINPIYFPELLHILMQFEECVDKLDFTEPTSLQQLLAIELGHDLYKTRDKLDLHRFKNDFIKQSSRRSSRIGRFKSVNSSKSASEDDDDDGNISLSDTDSEAEESIRHSLYDKFPGITNYNMWLLIGHVITSIKHDINDIYPLIPCLLLFCDRHKMKFLFNKFLYLLLDHCKPRFFWYYWTDLINIINRHGFDEVDTDILILSYMESKIDTVHVFFDLKMLKFLDRCLDKQGAKSMIRLIALTSMNIACGLSDTITSSDSSNVSEMDDNIVSTFQIFLSYYLQSSNKDVNYSLELNQVAERIVSHKKFQQNQMTGNIIIKLLRLTCLYLDVKFEKVVDTEDDIVFSDKEEIIVLAELFSFILCISKEIKRFKALFLNVSNLFPQFVLEYYDCHKYEDYRYDKCYSIIDLSSNYIASKSIDSVHNRYLRLKGRRFKQQANIGYKKTNIGKRIKTKSDNLRILKKSWVKISKRRLCNHIKKIRTQSINGLMY</sequence>
<evidence type="ECO:0000313" key="2">
    <source>
        <dbReference type="EMBL" id="GME70014.1"/>
    </source>
</evidence>
<dbReference type="Proteomes" id="UP001165120">
    <property type="component" value="Unassembled WGS sequence"/>
</dbReference>
<feature type="region of interest" description="Disordered" evidence="1">
    <location>
        <begin position="234"/>
        <end position="262"/>
    </location>
</feature>
<accession>A0A9W6T2K4</accession>
<gene>
    <name evidence="2" type="ORF">Cboi02_000270100</name>
</gene>
<proteinExistence type="predicted"/>
<dbReference type="EMBL" id="BSXN01000837">
    <property type="protein sequence ID" value="GME70014.1"/>
    <property type="molecule type" value="Genomic_DNA"/>
</dbReference>
<protein>
    <submittedName>
        <fullName evidence="2">Unnamed protein product</fullName>
    </submittedName>
</protein>
<evidence type="ECO:0000313" key="3">
    <source>
        <dbReference type="Proteomes" id="UP001165120"/>
    </source>
</evidence>
<comment type="caution">
    <text evidence="2">The sequence shown here is derived from an EMBL/GenBank/DDBJ whole genome shotgun (WGS) entry which is preliminary data.</text>
</comment>
<reference evidence="2" key="1">
    <citation type="submission" date="2023-04" db="EMBL/GenBank/DDBJ databases">
        <title>Candida boidinii NBRC 10035.</title>
        <authorList>
            <person name="Ichikawa N."/>
            <person name="Sato H."/>
            <person name="Tonouchi N."/>
        </authorList>
    </citation>
    <scope>NUCLEOTIDE SEQUENCE</scope>
    <source>
        <strain evidence="2">NBRC 10035</strain>
    </source>
</reference>
<organism evidence="2 3">
    <name type="scientific">Candida boidinii</name>
    <name type="common">Yeast</name>
    <dbReference type="NCBI Taxonomy" id="5477"/>
    <lineage>
        <taxon>Eukaryota</taxon>
        <taxon>Fungi</taxon>
        <taxon>Dikarya</taxon>
        <taxon>Ascomycota</taxon>
        <taxon>Saccharomycotina</taxon>
        <taxon>Pichiomycetes</taxon>
        <taxon>Pichiales</taxon>
        <taxon>Pichiaceae</taxon>
        <taxon>Ogataea</taxon>
        <taxon>Ogataea/Candida clade</taxon>
    </lineage>
</organism>
<name>A0A9W6T2K4_CANBO</name>
<evidence type="ECO:0000256" key="1">
    <source>
        <dbReference type="SAM" id="MobiDB-lite"/>
    </source>
</evidence>
<keyword evidence="3" id="KW-1185">Reference proteome</keyword>
<dbReference type="AlphaFoldDB" id="A0A9W6T2K4"/>